<dbReference type="PROSITE" id="PS50943">
    <property type="entry name" value="HTH_CROC1"/>
    <property type="match status" value="1"/>
</dbReference>
<dbReference type="EMBL" id="JQCF01000015">
    <property type="protein sequence ID" value="KRN98891.1"/>
    <property type="molecule type" value="Genomic_DNA"/>
</dbReference>
<evidence type="ECO:0000313" key="5">
    <source>
        <dbReference type="Proteomes" id="UP000051006"/>
    </source>
</evidence>
<dbReference type="PANTHER" id="PTHR46558:SF15">
    <property type="entry name" value="HELIX-TURN-HELIX DOMAIN PROTEIN"/>
    <property type="match status" value="1"/>
</dbReference>
<comment type="caution">
    <text evidence="4">The sequence shown here is derived from an EMBL/GenBank/DDBJ whole genome shotgun (WGS) entry which is preliminary data.</text>
</comment>
<proteinExistence type="predicted"/>
<keyword evidence="2" id="KW-1133">Transmembrane helix</keyword>
<feature type="transmembrane region" description="Helical" evidence="2">
    <location>
        <begin position="119"/>
        <end position="137"/>
    </location>
</feature>
<evidence type="ECO:0000256" key="2">
    <source>
        <dbReference type="SAM" id="Phobius"/>
    </source>
</evidence>
<dbReference type="CDD" id="cd00093">
    <property type="entry name" value="HTH_XRE"/>
    <property type="match status" value="1"/>
</dbReference>
<accession>A0A0R2LAZ3</accession>
<dbReference type="InterPro" id="IPR010982">
    <property type="entry name" value="Lambda_DNA-bd_dom_sf"/>
</dbReference>
<protein>
    <recommendedName>
        <fullName evidence="3">HTH cro/C1-type domain-containing protein</fullName>
    </recommendedName>
</protein>
<name>A0A0R2LAZ3_9LACO</name>
<feature type="transmembrane region" description="Helical" evidence="2">
    <location>
        <begin position="86"/>
        <end position="107"/>
    </location>
</feature>
<evidence type="ECO:0000256" key="1">
    <source>
        <dbReference type="ARBA" id="ARBA00023125"/>
    </source>
</evidence>
<dbReference type="AlphaFoldDB" id="A0A0R2LAZ3"/>
<reference evidence="4 5" key="1">
    <citation type="journal article" date="2015" name="Genome Announc.">
        <title>Expanding the biotechnology potential of lactobacilli through comparative genomics of 213 strains and associated genera.</title>
        <authorList>
            <person name="Sun Z."/>
            <person name="Harris H.M."/>
            <person name="McCann A."/>
            <person name="Guo C."/>
            <person name="Argimon S."/>
            <person name="Zhang W."/>
            <person name="Yang X."/>
            <person name="Jeffery I.B."/>
            <person name="Cooney J.C."/>
            <person name="Kagawa T.F."/>
            <person name="Liu W."/>
            <person name="Song Y."/>
            <person name="Salvetti E."/>
            <person name="Wrobel A."/>
            <person name="Rasinkangas P."/>
            <person name="Parkhill J."/>
            <person name="Rea M.C."/>
            <person name="O'Sullivan O."/>
            <person name="Ritari J."/>
            <person name="Douillard F.P."/>
            <person name="Paul Ross R."/>
            <person name="Yang R."/>
            <person name="Briner A.E."/>
            <person name="Felis G.E."/>
            <person name="de Vos W.M."/>
            <person name="Barrangou R."/>
            <person name="Klaenhammer T.R."/>
            <person name="Caufield P.W."/>
            <person name="Cui Y."/>
            <person name="Zhang H."/>
            <person name="O'Toole P.W."/>
        </authorList>
    </citation>
    <scope>NUCLEOTIDE SEQUENCE [LARGE SCALE GENOMIC DNA]</scope>
    <source>
        <strain evidence="4 5">DSM 24716</strain>
    </source>
</reference>
<dbReference type="PANTHER" id="PTHR46558">
    <property type="entry name" value="TRACRIPTIONAL REGULATORY PROTEIN-RELATED-RELATED"/>
    <property type="match status" value="1"/>
</dbReference>
<keyword evidence="1" id="KW-0238">DNA-binding</keyword>
<sequence>MSIGDQLQKQRKLHDMSQETLANKLGISRQAISRWENGATLPSFSNLMAISDLFNISLDELIRGDEAMMRKLDNEKYRPQYGKLQLAILVSITIAVVVWSITKYFKVYDSGNYKLYRDLIRVTAVLGLGFNLNWSSISKEIERNINKKTIIWIVILLIIWALPIANNILTDW</sequence>
<dbReference type="Gene3D" id="1.10.260.40">
    <property type="entry name" value="lambda repressor-like DNA-binding domains"/>
    <property type="match status" value="1"/>
</dbReference>
<dbReference type="Pfam" id="PF01381">
    <property type="entry name" value="HTH_3"/>
    <property type="match status" value="1"/>
</dbReference>
<dbReference type="Proteomes" id="UP000051006">
    <property type="component" value="Unassembled WGS sequence"/>
</dbReference>
<dbReference type="PATRIC" id="fig|993692.3.peg.708"/>
<dbReference type="SUPFAM" id="SSF47413">
    <property type="entry name" value="lambda repressor-like DNA-binding domains"/>
    <property type="match status" value="1"/>
</dbReference>
<dbReference type="STRING" id="993692.IV57_GL000701"/>
<keyword evidence="5" id="KW-1185">Reference proteome</keyword>
<dbReference type="OrthoDB" id="9805856at2"/>
<dbReference type="RefSeq" id="WP_057881049.1">
    <property type="nucleotide sequence ID" value="NZ_JQCF01000015.1"/>
</dbReference>
<dbReference type="InterPro" id="IPR001387">
    <property type="entry name" value="Cro/C1-type_HTH"/>
</dbReference>
<evidence type="ECO:0000313" key="4">
    <source>
        <dbReference type="EMBL" id="KRN98891.1"/>
    </source>
</evidence>
<evidence type="ECO:0000259" key="3">
    <source>
        <dbReference type="PROSITE" id="PS50943"/>
    </source>
</evidence>
<feature type="domain" description="HTH cro/C1-type" evidence="3">
    <location>
        <begin position="7"/>
        <end position="61"/>
    </location>
</feature>
<keyword evidence="2" id="KW-0472">Membrane</keyword>
<dbReference type="GO" id="GO:0003677">
    <property type="term" value="F:DNA binding"/>
    <property type="evidence" value="ECO:0007669"/>
    <property type="project" value="UniProtKB-KW"/>
</dbReference>
<organism evidence="4 5">
    <name type="scientific">Companilactobacillus kimchiensis</name>
    <dbReference type="NCBI Taxonomy" id="993692"/>
    <lineage>
        <taxon>Bacteria</taxon>
        <taxon>Bacillati</taxon>
        <taxon>Bacillota</taxon>
        <taxon>Bacilli</taxon>
        <taxon>Lactobacillales</taxon>
        <taxon>Lactobacillaceae</taxon>
        <taxon>Companilactobacillus</taxon>
    </lineage>
</organism>
<gene>
    <name evidence="4" type="ORF">IV57_GL000701</name>
</gene>
<keyword evidence="2" id="KW-0812">Transmembrane</keyword>
<dbReference type="SMART" id="SM00530">
    <property type="entry name" value="HTH_XRE"/>
    <property type="match status" value="1"/>
</dbReference>
<feature type="transmembrane region" description="Helical" evidence="2">
    <location>
        <begin position="149"/>
        <end position="169"/>
    </location>
</feature>